<proteinExistence type="predicted"/>
<reference evidence="2" key="1">
    <citation type="submission" date="2009-12" db="EMBL/GenBank/DDBJ databases">
        <title>Sequence of Clostridiales genomosp. BVAB3 str. UPII9-5.</title>
        <authorList>
            <person name="Madupu R."/>
            <person name="Durkin A.S."/>
            <person name="Torralba M."/>
            <person name="Methe B."/>
            <person name="Sutton G.G."/>
            <person name="Strausberg R.L."/>
            <person name="Nelson K.E."/>
        </authorList>
    </citation>
    <scope>NUCLEOTIDE SEQUENCE [LARGE SCALE GENOMIC DNA]</scope>
    <source>
        <strain evidence="2">UPII9-5</strain>
    </source>
</reference>
<protein>
    <submittedName>
        <fullName evidence="1">Uncharacterized protein</fullName>
    </submittedName>
</protein>
<dbReference type="EMBL" id="CP001850">
    <property type="protein sequence ID" value="ADC91779.1"/>
    <property type="molecule type" value="Genomic_DNA"/>
</dbReference>
<dbReference type="STRING" id="699246.HMPREF0868_1436"/>
<accession>D3QZ06</accession>
<evidence type="ECO:0000313" key="2">
    <source>
        <dbReference type="Proteomes" id="UP000008234"/>
    </source>
</evidence>
<gene>
    <name evidence="1" type="ordered locus">HMPREF0868_1436</name>
</gene>
<organism evidence="1 2">
    <name type="scientific">Mageeibacillus indolicus (strain UPII9-5)</name>
    <name type="common">Clostridiales genomosp. BVAB3 (strain UPII9-5)</name>
    <dbReference type="NCBI Taxonomy" id="699246"/>
    <lineage>
        <taxon>Bacteria</taxon>
        <taxon>Bacillati</taxon>
        <taxon>Bacillota</taxon>
        <taxon>Clostridia</taxon>
        <taxon>Eubacteriales</taxon>
        <taxon>Oscillospiraceae</taxon>
        <taxon>Mageeibacillus</taxon>
    </lineage>
</organism>
<dbReference type="Proteomes" id="UP000008234">
    <property type="component" value="Chromosome"/>
</dbReference>
<dbReference type="KEGG" id="clo:HMPREF0868_1436"/>
<keyword evidence="2" id="KW-1185">Reference proteome</keyword>
<name>D3QZ06_MAGIU</name>
<evidence type="ECO:0000313" key="1">
    <source>
        <dbReference type="EMBL" id="ADC91779.1"/>
    </source>
</evidence>
<sequence length="44" mass="5241">MRAGKERKSNLNIITLIRKENEKTRPEPCHWQKSAEFNFILLIS</sequence>
<dbReference type="HOGENOM" id="CLU_3218287_0_0_9"/>
<dbReference type="AlphaFoldDB" id="D3QZ06"/>